<dbReference type="Pfam" id="PF00854">
    <property type="entry name" value="PTR2"/>
    <property type="match status" value="1"/>
</dbReference>
<feature type="transmembrane region" description="Helical" evidence="7">
    <location>
        <begin position="299"/>
        <end position="324"/>
    </location>
</feature>
<protein>
    <recommendedName>
        <fullName evidence="10">Protein NRT1/ PTR FAMILY 5.5-like</fullName>
    </recommendedName>
</protein>
<keyword evidence="9" id="KW-1185">Reference proteome</keyword>
<evidence type="ECO:0000256" key="7">
    <source>
        <dbReference type="SAM" id="Phobius"/>
    </source>
</evidence>
<dbReference type="PANTHER" id="PTHR11654">
    <property type="entry name" value="OLIGOPEPTIDE TRANSPORTER-RELATED"/>
    <property type="match status" value="1"/>
</dbReference>
<keyword evidence="4 7" id="KW-1133">Transmembrane helix</keyword>
<dbReference type="EMBL" id="KV010319">
    <property type="protein sequence ID" value="KZV27747.1"/>
    <property type="molecule type" value="Genomic_DNA"/>
</dbReference>
<comment type="similarity">
    <text evidence="2">Belongs to the major facilitator superfamily. Proton-dependent oligopeptide transporter (POT/PTR) (TC 2.A.17) family.</text>
</comment>
<proteinExistence type="inferred from homology"/>
<evidence type="ECO:0000256" key="3">
    <source>
        <dbReference type="ARBA" id="ARBA00022692"/>
    </source>
</evidence>
<evidence type="ECO:0000256" key="6">
    <source>
        <dbReference type="ARBA" id="ARBA00044504"/>
    </source>
</evidence>
<evidence type="ECO:0000313" key="9">
    <source>
        <dbReference type="Proteomes" id="UP000250235"/>
    </source>
</evidence>
<feature type="transmembrane region" description="Helical" evidence="7">
    <location>
        <begin position="182"/>
        <end position="201"/>
    </location>
</feature>
<keyword evidence="5 7" id="KW-0472">Membrane</keyword>
<feature type="transmembrane region" description="Helical" evidence="7">
    <location>
        <begin position="36"/>
        <end position="59"/>
    </location>
</feature>
<feature type="transmembrane region" description="Helical" evidence="7">
    <location>
        <begin position="247"/>
        <end position="272"/>
    </location>
</feature>
<feature type="transmembrane region" description="Helical" evidence="7">
    <location>
        <begin position="336"/>
        <end position="358"/>
    </location>
</feature>
<comment type="similarity">
    <text evidence="6">Belongs to the major facilitator superfamily. Phosphate:H(+) symporter (TC 2.A.1.9) family.</text>
</comment>
<evidence type="ECO:0000256" key="1">
    <source>
        <dbReference type="ARBA" id="ARBA00004141"/>
    </source>
</evidence>
<evidence type="ECO:0000256" key="5">
    <source>
        <dbReference type="ARBA" id="ARBA00023136"/>
    </source>
</evidence>
<reference evidence="8 9" key="1">
    <citation type="journal article" date="2015" name="Proc. Natl. Acad. Sci. U.S.A.">
        <title>The resurrection genome of Boea hygrometrica: A blueprint for survival of dehydration.</title>
        <authorList>
            <person name="Xiao L."/>
            <person name="Yang G."/>
            <person name="Zhang L."/>
            <person name="Yang X."/>
            <person name="Zhao S."/>
            <person name="Ji Z."/>
            <person name="Zhou Q."/>
            <person name="Hu M."/>
            <person name="Wang Y."/>
            <person name="Chen M."/>
            <person name="Xu Y."/>
            <person name="Jin H."/>
            <person name="Xiao X."/>
            <person name="Hu G."/>
            <person name="Bao F."/>
            <person name="Hu Y."/>
            <person name="Wan P."/>
            <person name="Li L."/>
            <person name="Deng X."/>
            <person name="Kuang T."/>
            <person name="Xiang C."/>
            <person name="Zhu J.K."/>
            <person name="Oliver M.J."/>
            <person name="He Y."/>
        </authorList>
    </citation>
    <scope>NUCLEOTIDE SEQUENCE [LARGE SCALE GENOMIC DNA]</scope>
    <source>
        <strain evidence="9">cv. XS01</strain>
    </source>
</reference>
<dbReference type="AlphaFoldDB" id="A0A2Z7B796"/>
<evidence type="ECO:0008006" key="10">
    <source>
        <dbReference type="Google" id="ProtNLM"/>
    </source>
</evidence>
<keyword evidence="3 7" id="KW-0812">Transmembrane</keyword>
<dbReference type="GO" id="GO:0016020">
    <property type="term" value="C:membrane"/>
    <property type="evidence" value="ECO:0007669"/>
    <property type="project" value="UniProtKB-SubCell"/>
</dbReference>
<name>A0A2Z7B796_9LAMI</name>
<comment type="subcellular location">
    <subcellularLocation>
        <location evidence="1">Membrane</location>
        <topology evidence="1">Multi-pass membrane protein</topology>
    </subcellularLocation>
</comment>
<dbReference type="OrthoDB" id="1181826at2759"/>
<feature type="transmembrane region" description="Helical" evidence="7">
    <location>
        <begin position="383"/>
        <end position="405"/>
    </location>
</feature>
<accession>A0A2Z7B796</accession>
<dbReference type="InterPro" id="IPR036259">
    <property type="entry name" value="MFS_trans_sf"/>
</dbReference>
<gene>
    <name evidence="8" type="ORF">F511_40530</name>
</gene>
<dbReference type="Gene3D" id="1.20.1250.20">
    <property type="entry name" value="MFS general substrate transporter like domains"/>
    <property type="match status" value="1"/>
</dbReference>
<dbReference type="SUPFAM" id="SSF103473">
    <property type="entry name" value="MFS general substrate transporter"/>
    <property type="match status" value="1"/>
</dbReference>
<dbReference type="GO" id="GO:0022857">
    <property type="term" value="F:transmembrane transporter activity"/>
    <property type="evidence" value="ECO:0007669"/>
    <property type="project" value="InterPro"/>
</dbReference>
<organism evidence="8 9">
    <name type="scientific">Dorcoceras hygrometricum</name>
    <dbReference type="NCBI Taxonomy" id="472368"/>
    <lineage>
        <taxon>Eukaryota</taxon>
        <taxon>Viridiplantae</taxon>
        <taxon>Streptophyta</taxon>
        <taxon>Embryophyta</taxon>
        <taxon>Tracheophyta</taxon>
        <taxon>Spermatophyta</taxon>
        <taxon>Magnoliopsida</taxon>
        <taxon>eudicotyledons</taxon>
        <taxon>Gunneridae</taxon>
        <taxon>Pentapetalae</taxon>
        <taxon>asterids</taxon>
        <taxon>lamiids</taxon>
        <taxon>Lamiales</taxon>
        <taxon>Gesneriaceae</taxon>
        <taxon>Didymocarpoideae</taxon>
        <taxon>Trichosporeae</taxon>
        <taxon>Loxocarpinae</taxon>
        <taxon>Dorcoceras</taxon>
    </lineage>
</organism>
<evidence type="ECO:0000256" key="2">
    <source>
        <dbReference type="ARBA" id="ARBA00005982"/>
    </source>
</evidence>
<evidence type="ECO:0000313" key="8">
    <source>
        <dbReference type="EMBL" id="KZV27747.1"/>
    </source>
</evidence>
<feature type="transmembrane region" description="Helical" evidence="7">
    <location>
        <begin position="66"/>
        <end position="90"/>
    </location>
</feature>
<dbReference type="InterPro" id="IPR000109">
    <property type="entry name" value="POT_fam"/>
</dbReference>
<sequence length="439" mass="50305">MTLIAFGMAGHLTSFNTFLAEQMLGDQEGLDQSTFWRFFFSVLAVIIVTFVAVLGFPYIKPWSLRFGIPAICTLVATLLFFSGSCSYSYFRPQGSPLTMFFRVFVAATSKLFHRSPRDPADLYEINDPRFYYIRHTKSLRCLDKAAIVILTQPREEQEKKIWRLCTVTEVEETKIIIRMIPVWMTFIFCGVVSALGFTFFIEQLEHLNPKVGSLKVPIVVLLWFFEQAQNQLAKLYIKFSNYLVKKGLGRFAPFIGIAISMILAILCCITAAKVERHRLDVVQKHGLVDKPDERIPMTMFWLLPQFVLLGLFEGIFNCSTISFFIDQSPVTTKRYLPFFITAVFGLGILGSVLSVFLVGKVSERGGKINWFQKNLNASRIDKYYWTLAWLMAINLVVYIVVALLYRRKESELAEEQEAPEFGGIQEPYDDNSKCWCCCC</sequence>
<evidence type="ECO:0000256" key="4">
    <source>
        <dbReference type="ARBA" id="ARBA00022989"/>
    </source>
</evidence>
<dbReference type="Proteomes" id="UP000250235">
    <property type="component" value="Unassembled WGS sequence"/>
</dbReference>